<evidence type="ECO:0000259" key="10">
    <source>
        <dbReference type="SMART" id="SM01060"/>
    </source>
</evidence>
<dbReference type="SMART" id="SM01060">
    <property type="entry name" value="Catalase"/>
    <property type="match status" value="1"/>
</dbReference>
<dbReference type="AlphaFoldDB" id="A0A1L7XWN3"/>
<dbReference type="EC" id="1.11.1.6" evidence="3"/>
<evidence type="ECO:0000256" key="1">
    <source>
        <dbReference type="ARBA" id="ARBA00001971"/>
    </source>
</evidence>
<comment type="similarity">
    <text evidence="2">Belongs to the catalase family.</text>
</comment>
<dbReference type="Gene3D" id="1.20.1370.20">
    <property type="match status" value="1"/>
</dbReference>
<evidence type="ECO:0000256" key="7">
    <source>
        <dbReference type="ARBA" id="ARBA00023002"/>
    </source>
</evidence>
<proteinExistence type="inferred from homology"/>
<dbReference type="EMBL" id="FJOG01000071">
    <property type="protein sequence ID" value="CZR69472.1"/>
    <property type="molecule type" value="Genomic_DNA"/>
</dbReference>
<evidence type="ECO:0000256" key="9">
    <source>
        <dbReference type="ARBA" id="ARBA00023324"/>
    </source>
</evidence>
<dbReference type="SUPFAM" id="SSF52317">
    <property type="entry name" value="Class I glutamine amidotransferase-like"/>
    <property type="match status" value="1"/>
</dbReference>
<dbReference type="SUPFAM" id="SSF56634">
    <property type="entry name" value="Heme-dependent catalase-like"/>
    <property type="match status" value="1"/>
</dbReference>
<dbReference type="Pfam" id="PF06628">
    <property type="entry name" value="Catalase-rel"/>
    <property type="match status" value="1"/>
</dbReference>
<dbReference type="GO" id="GO:0005829">
    <property type="term" value="C:cytosol"/>
    <property type="evidence" value="ECO:0007669"/>
    <property type="project" value="TreeGrafter"/>
</dbReference>
<dbReference type="Gene3D" id="2.40.180.10">
    <property type="entry name" value="Catalase core domain"/>
    <property type="match status" value="1"/>
</dbReference>
<accession>A0A1L7XWN3</accession>
<keyword evidence="9" id="KW-0376">Hydrogen peroxide</keyword>
<gene>
    <name evidence="11" type="ORF">PAC_19372</name>
</gene>
<keyword evidence="7" id="KW-0560">Oxidoreductase</keyword>
<dbReference type="InterPro" id="IPR010582">
    <property type="entry name" value="Catalase_immune_responsive"/>
</dbReference>
<keyword evidence="8" id="KW-0408">Iron</keyword>
<evidence type="ECO:0000256" key="2">
    <source>
        <dbReference type="ARBA" id="ARBA00005329"/>
    </source>
</evidence>
<evidence type="ECO:0000313" key="12">
    <source>
        <dbReference type="Proteomes" id="UP000184330"/>
    </source>
</evidence>
<evidence type="ECO:0000256" key="4">
    <source>
        <dbReference type="ARBA" id="ARBA00022559"/>
    </source>
</evidence>
<name>A0A1L7XWN3_9HELO</name>
<organism evidence="11 12">
    <name type="scientific">Phialocephala subalpina</name>
    <dbReference type="NCBI Taxonomy" id="576137"/>
    <lineage>
        <taxon>Eukaryota</taxon>
        <taxon>Fungi</taxon>
        <taxon>Dikarya</taxon>
        <taxon>Ascomycota</taxon>
        <taxon>Pezizomycotina</taxon>
        <taxon>Leotiomycetes</taxon>
        <taxon>Helotiales</taxon>
        <taxon>Mollisiaceae</taxon>
        <taxon>Phialocephala</taxon>
        <taxon>Phialocephala fortinii species complex</taxon>
    </lineage>
</organism>
<dbReference type="InterPro" id="IPR029062">
    <property type="entry name" value="Class_I_gatase-like"/>
</dbReference>
<dbReference type="Pfam" id="PF18011">
    <property type="entry name" value="Catalase_C"/>
    <property type="match status" value="1"/>
</dbReference>
<dbReference type="InterPro" id="IPR020835">
    <property type="entry name" value="Catalase_sf"/>
</dbReference>
<dbReference type="Gene3D" id="3.40.50.880">
    <property type="match status" value="1"/>
</dbReference>
<evidence type="ECO:0000256" key="5">
    <source>
        <dbReference type="ARBA" id="ARBA00022617"/>
    </source>
</evidence>
<protein>
    <recommendedName>
        <fullName evidence="3">catalase</fullName>
        <ecNumber evidence="3">1.11.1.6</ecNumber>
    </recommendedName>
</protein>
<reference evidence="11 12" key="1">
    <citation type="submission" date="2016-03" db="EMBL/GenBank/DDBJ databases">
        <authorList>
            <person name="Ploux O."/>
        </authorList>
    </citation>
    <scope>NUCLEOTIDE SEQUENCE [LARGE SCALE GENOMIC DNA]</scope>
    <source>
        <strain evidence="11 12">UAMH 11012</strain>
    </source>
</reference>
<dbReference type="GO" id="GO:0020037">
    <property type="term" value="F:heme binding"/>
    <property type="evidence" value="ECO:0007669"/>
    <property type="project" value="InterPro"/>
</dbReference>
<feature type="domain" description="Catalase core" evidence="10">
    <location>
        <begin position="6"/>
        <end position="393"/>
    </location>
</feature>
<sequence length="660" mass="71749">MGQTETGELGVPVNLTVSLKVGPRGPVLLEDTIGRKKILHFAKERQAERVVHAVGHGAYGTFVSNGDHSNLTSACFLQAGAVSDTFARFSTVISPAGGGDVDRDIRGFATKLYTQCGNHDLLGLHLPSFLVNDGLLFPDVVHALKQEPDTGFPAFGAAHSTAYDYFTQRTESAFQVMNVLSDLGIPRTSRHHGSAGVSTYRFINAEGATTLFKWYFIPKLGYRSNVQDEMTKIAGKLPQFQRADLYNNIEAGRFPEYDLKVQLFPDNEEFMYKNYDLLDPTIVVPFEENPPITLGTMTLNRNPTNYFAETEQVAFSPANVVTGISFIPDPVISWRLLAYDETHHYRHGSENFVEMGVNSPVVPVNNNFRDGLMQMYLYEGNSASSPNGIGGTHVASGPEAYGYGNQNFNGRIGRYEFNNDPFAQAAIFFNSQNNYSQQHTVNGYRLEVGSVADQDVKINFVNKVLNSIDNCLARRVAFGLGIALPAAQGSPNVSGITYPSQYPLQYETPQPVVGLTVGIVTDNAGPSTSDLAALQQVFDGQQLLFDVIGPHQGLLSRGVSATQSYITTSSVFFDALIVVGNNTLSPDMQAFIQEAYTHGKPIGALGGASTLFRTLQPQTNIGLFSESSASTLAQDIAGAIAMPGRYPERLPLDDVQAICG</sequence>
<dbReference type="InterPro" id="IPR018028">
    <property type="entry name" value="Catalase"/>
</dbReference>
<keyword evidence="12" id="KW-1185">Reference proteome</keyword>
<dbReference type="STRING" id="576137.A0A1L7XWN3"/>
<comment type="cofactor">
    <cofactor evidence="1">
        <name>heme</name>
        <dbReference type="ChEBI" id="CHEBI:30413"/>
    </cofactor>
</comment>
<dbReference type="OrthoDB" id="6880011at2759"/>
<dbReference type="Gene3D" id="1.20.1370.60">
    <property type="match status" value="1"/>
</dbReference>
<dbReference type="GO" id="GO:0006979">
    <property type="term" value="P:response to oxidative stress"/>
    <property type="evidence" value="ECO:0007669"/>
    <property type="project" value="InterPro"/>
</dbReference>
<dbReference type="PANTHER" id="PTHR42821">
    <property type="entry name" value="CATALASE"/>
    <property type="match status" value="1"/>
</dbReference>
<dbReference type="InterPro" id="IPR024712">
    <property type="entry name" value="Catalase_clade2"/>
</dbReference>
<evidence type="ECO:0000313" key="11">
    <source>
        <dbReference type="EMBL" id="CZR69472.1"/>
    </source>
</evidence>
<evidence type="ECO:0000256" key="8">
    <source>
        <dbReference type="ARBA" id="ARBA00023004"/>
    </source>
</evidence>
<dbReference type="InterPro" id="IPR011614">
    <property type="entry name" value="Catalase_core"/>
</dbReference>
<dbReference type="Proteomes" id="UP000184330">
    <property type="component" value="Unassembled WGS sequence"/>
</dbReference>
<keyword evidence="4" id="KW-0575">Peroxidase</keyword>
<evidence type="ECO:0000256" key="3">
    <source>
        <dbReference type="ARBA" id="ARBA00012314"/>
    </source>
</evidence>
<evidence type="ECO:0000256" key="6">
    <source>
        <dbReference type="ARBA" id="ARBA00022723"/>
    </source>
</evidence>
<dbReference type="Gene3D" id="6.10.10.30">
    <property type="entry name" value="Catalase hpii, N-terminal domain-like"/>
    <property type="match status" value="1"/>
</dbReference>
<dbReference type="Pfam" id="PF00199">
    <property type="entry name" value="Catalase"/>
    <property type="match status" value="1"/>
</dbReference>
<keyword evidence="5" id="KW-0349">Heme</keyword>
<keyword evidence="6" id="KW-0479">Metal-binding</keyword>
<dbReference type="InterPro" id="IPR043156">
    <property type="entry name" value="Catalase_clade2_helical"/>
</dbReference>
<dbReference type="InterPro" id="IPR041399">
    <property type="entry name" value="Catalase_large_C"/>
</dbReference>
<dbReference type="GO" id="GO:0046872">
    <property type="term" value="F:metal ion binding"/>
    <property type="evidence" value="ECO:0007669"/>
    <property type="project" value="UniProtKB-KW"/>
</dbReference>
<dbReference type="PROSITE" id="PS51402">
    <property type="entry name" value="CATALASE_3"/>
    <property type="match status" value="1"/>
</dbReference>
<dbReference type="GO" id="GO:0042744">
    <property type="term" value="P:hydrogen peroxide catabolic process"/>
    <property type="evidence" value="ECO:0007669"/>
    <property type="project" value="UniProtKB-KW"/>
</dbReference>
<dbReference type="GO" id="GO:0004096">
    <property type="term" value="F:catalase activity"/>
    <property type="evidence" value="ECO:0007669"/>
    <property type="project" value="UniProtKB-EC"/>
</dbReference>
<dbReference type="PANTHER" id="PTHR42821:SF3">
    <property type="entry name" value="CATALASE B"/>
    <property type="match status" value="1"/>
</dbReference>
<dbReference type="PRINTS" id="PR00067">
    <property type="entry name" value="CATALASE"/>
</dbReference>